<dbReference type="eggNOG" id="COG0346">
    <property type="taxonomic scope" value="Bacteria"/>
</dbReference>
<dbReference type="HOGENOM" id="CLU_046006_8_4_11"/>
<dbReference type="InterPro" id="IPR029068">
    <property type="entry name" value="Glyas_Bleomycin-R_OHBP_Dase"/>
</dbReference>
<accession>K0YUQ9</accession>
<evidence type="ECO:0000313" key="2">
    <source>
        <dbReference type="EMBL" id="EJZ83209.1"/>
    </source>
</evidence>
<organism evidence="2 3">
    <name type="scientific">Slackia piriformis YIT 12062</name>
    <dbReference type="NCBI Taxonomy" id="742818"/>
    <lineage>
        <taxon>Bacteria</taxon>
        <taxon>Bacillati</taxon>
        <taxon>Actinomycetota</taxon>
        <taxon>Coriobacteriia</taxon>
        <taxon>Eggerthellales</taxon>
        <taxon>Eggerthellaceae</taxon>
        <taxon>Slackia</taxon>
    </lineage>
</organism>
<evidence type="ECO:0000313" key="3">
    <source>
        <dbReference type="Proteomes" id="UP000006069"/>
    </source>
</evidence>
<dbReference type="InterPro" id="IPR004360">
    <property type="entry name" value="Glyas_Fos-R_dOase_dom"/>
</dbReference>
<dbReference type="OrthoDB" id="115162at2"/>
<keyword evidence="3" id="KW-1185">Reference proteome</keyword>
<feature type="domain" description="VOC" evidence="1">
    <location>
        <begin position="4"/>
        <end position="121"/>
    </location>
</feature>
<proteinExistence type="predicted"/>
<dbReference type="InParanoid" id="K0YUQ9"/>
<dbReference type="Pfam" id="PF00903">
    <property type="entry name" value="Glyoxalase"/>
    <property type="match status" value="1"/>
</dbReference>
<reference evidence="2 3" key="1">
    <citation type="submission" date="2012-08" db="EMBL/GenBank/DDBJ databases">
        <title>The Genome Sequence of Slackia piriformis YIT 12062.</title>
        <authorList>
            <consortium name="The Broad Institute Genome Sequencing Platform"/>
            <person name="Earl A."/>
            <person name="Ward D."/>
            <person name="Feldgarden M."/>
            <person name="Gevers D."/>
            <person name="Morotomi M."/>
            <person name="Walker B."/>
            <person name="Young S.K."/>
            <person name="Zeng Q."/>
            <person name="Gargeya S."/>
            <person name="Fitzgerald M."/>
            <person name="Haas B."/>
            <person name="Abouelleil A."/>
            <person name="Alvarado L."/>
            <person name="Arachchi H.M."/>
            <person name="Berlin A.M."/>
            <person name="Chapman S.B."/>
            <person name="Goldberg J."/>
            <person name="Griggs A."/>
            <person name="Gujja S."/>
            <person name="Hansen M."/>
            <person name="Howarth C."/>
            <person name="Imamovic A."/>
            <person name="Larimer J."/>
            <person name="McCowen C."/>
            <person name="Montmayeur A."/>
            <person name="Murphy C."/>
            <person name="Neiman D."/>
            <person name="Pearson M."/>
            <person name="Priest M."/>
            <person name="Roberts A."/>
            <person name="Saif S."/>
            <person name="Shea T."/>
            <person name="Sisk P."/>
            <person name="Sykes S."/>
            <person name="Wortman J."/>
            <person name="Nusbaum C."/>
            <person name="Birren B."/>
        </authorList>
    </citation>
    <scope>NUCLEOTIDE SEQUENCE [LARGE SCALE GENOMIC DNA]</scope>
    <source>
        <strain evidence="2 3">YIT 12062</strain>
    </source>
</reference>
<evidence type="ECO:0000259" key="1">
    <source>
        <dbReference type="PROSITE" id="PS51819"/>
    </source>
</evidence>
<dbReference type="PATRIC" id="fig|742818.3.peg.1820"/>
<comment type="caution">
    <text evidence="2">The sequence shown here is derived from an EMBL/GenBank/DDBJ whole genome shotgun (WGS) entry which is preliminary data.</text>
</comment>
<dbReference type="InterPro" id="IPR037523">
    <property type="entry name" value="VOC_core"/>
</dbReference>
<dbReference type="AlphaFoldDB" id="K0YUQ9"/>
<dbReference type="Gene3D" id="3.10.180.10">
    <property type="entry name" value="2,3-Dihydroxybiphenyl 1,2-Dioxygenase, domain 1"/>
    <property type="match status" value="1"/>
</dbReference>
<name>K0YUQ9_9ACTN</name>
<dbReference type="SUPFAM" id="SSF54593">
    <property type="entry name" value="Glyoxalase/Bleomycin resistance protein/Dihydroxybiphenyl dioxygenase"/>
    <property type="match status" value="1"/>
</dbReference>
<gene>
    <name evidence="2" type="ORF">HMPREF9451_01727</name>
</gene>
<dbReference type="EMBL" id="ADMD01000009">
    <property type="protein sequence ID" value="EJZ83209.1"/>
    <property type="molecule type" value="Genomic_DNA"/>
</dbReference>
<dbReference type="PROSITE" id="PS51819">
    <property type="entry name" value="VOC"/>
    <property type="match status" value="1"/>
</dbReference>
<protein>
    <recommendedName>
        <fullName evidence="1">VOC domain-containing protein</fullName>
    </recommendedName>
</protein>
<dbReference type="RefSeq" id="WP_009139907.1">
    <property type="nucleotide sequence ID" value="NZ_JH815199.1"/>
</dbReference>
<sequence length="122" mass="13942">MKAKMVHECIHALDLEKSLEFYEKALGLVEQSSMGPEDGSWKNVYIGNDETDFQMELTWNNGRTEPYNNGGRDTHLAFEVDDMDSARALHEEMGCICFVNEKMGIYFIEDPDGCWLEIVPAK</sequence>
<dbReference type="Proteomes" id="UP000006069">
    <property type="component" value="Unassembled WGS sequence"/>
</dbReference>